<dbReference type="GO" id="GO:0016020">
    <property type="term" value="C:membrane"/>
    <property type="evidence" value="ECO:0007669"/>
    <property type="project" value="UniProtKB-SubCell"/>
</dbReference>
<sequence>MSLSQTTRTHGNIFHQRRPSLTTSCPPPDKRKSSDLNKRRGSSQYALKTTNKRSWATKVFDMPVIQLVGWTYVLICFCLSTIHLVRSFSLLDPAHSAREPQVNWDKLLLEKQQATPWSQLDDILPETRLSKMFSKSIVNNGFIRPYWFTASIRPPKETLTIATVVELRDLEHLIHLAEMYEGPISATLLVPSTENINHELSIQQLTDIRNEYETTIALKRHVDIHLVLQPGGLLESGQVIATGGYQEARNLARLFSRTNYVALVPVATLWMTDIAQSFKSHLHLLQAGDLLIIPTFGFPNYEGVDTKSWPIDKQSMIEWVEGGDMGLLDYNYELNNGPTSYSTWKDAKEPYLVPNYDYNYGPIYISTKLSHPWCEERFEDHLASCVYNAYLAGANLWISHTDFAVRTGQEPADTLYTPQQRKIQNKIARKYRIEQCVFYARQFDQSGTFSSERAEHVKQECSKALLSLQKEKMISDIVAAEQPEY</sequence>
<dbReference type="PANTHER" id="PTHR12270">
    <property type="entry name" value="GLYCOSYLTRANSFERASE-RELATED"/>
    <property type="match status" value="1"/>
</dbReference>
<evidence type="ECO:0000256" key="7">
    <source>
        <dbReference type="SAM" id="MobiDB-lite"/>
    </source>
</evidence>
<dbReference type="AlphaFoldDB" id="A0A0C9MHH4"/>
<evidence type="ECO:0000256" key="4">
    <source>
        <dbReference type="ARBA" id="ARBA00022989"/>
    </source>
</evidence>
<evidence type="ECO:0000256" key="8">
    <source>
        <dbReference type="SAM" id="Phobius"/>
    </source>
</evidence>
<reference evidence="9" key="1">
    <citation type="submission" date="2014-09" db="EMBL/GenBank/DDBJ databases">
        <title>Draft genome sequence of an oleaginous Mucoromycotina fungus Mucor ambiguus NBRC6742.</title>
        <authorList>
            <person name="Takeda I."/>
            <person name="Yamane N."/>
            <person name="Morita T."/>
            <person name="Tamano K."/>
            <person name="Machida M."/>
            <person name="Baker S."/>
            <person name="Koike H."/>
        </authorList>
    </citation>
    <scope>NUCLEOTIDE SEQUENCE</scope>
    <source>
        <strain evidence="9">NBRC 6742</strain>
    </source>
</reference>
<dbReference type="GO" id="GO:0035269">
    <property type="term" value="P:protein O-linked glycosylation via mannose"/>
    <property type="evidence" value="ECO:0007669"/>
    <property type="project" value="TreeGrafter"/>
</dbReference>
<accession>A0A0C9MHH4</accession>
<dbReference type="EMBL" id="DF836296">
    <property type="protein sequence ID" value="GAN01418.1"/>
    <property type="molecule type" value="Genomic_DNA"/>
</dbReference>
<keyword evidence="10" id="KW-1185">Reference proteome</keyword>
<proteinExistence type="predicted"/>
<keyword evidence="3" id="KW-0735">Signal-anchor</keyword>
<dbReference type="STRING" id="91626.A0A0C9MHH4"/>
<keyword evidence="2 8" id="KW-0812">Transmembrane</keyword>
<name>A0A0C9MHH4_9FUNG</name>
<dbReference type="PANTHER" id="PTHR12270:SF25">
    <property type="entry name" value="GLYCOSYLTRANSFERASE-LIKE PROTEIN LARGE"/>
    <property type="match status" value="1"/>
</dbReference>
<evidence type="ECO:0000313" key="9">
    <source>
        <dbReference type="EMBL" id="GAN01418.1"/>
    </source>
</evidence>
<evidence type="ECO:0000256" key="1">
    <source>
        <dbReference type="ARBA" id="ARBA00004606"/>
    </source>
</evidence>
<dbReference type="OrthoDB" id="3056235at2759"/>
<dbReference type="GO" id="GO:0015020">
    <property type="term" value="F:glucuronosyltransferase activity"/>
    <property type="evidence" value="ECO:0007669"/>
    <property type="project" value="TreeGrafter"/>
</dbReference>
<evidence type="ECO:0000313" key="10">
    <source>
        <dbReference type="Proteomes" id="UP000053815"/>
    </source>
</evidence>
<evidence type="ECO:0000256" key="6">
    <source>
        <dbReference type="ARBA" id="ARBA00023180"/>
    </source>
</evidence>
<evidence type="ECO:0000256" key="3">
    <source>
        <dbReference type="ARBA" id="ARBA00022968"/>
    </source>
</evidence>
<feature type="region of interest" description="Disordered" evidence="7">
    <location>
        <begin position="1"/>
        <end position="43"/>
    </location>
</feature>
<feature type="transmembrane region" description="Helical" evidence="8">
    <location>
        <begin position="64"/>
        <end position="85"/>
    </location>
</feature>
<organism evidence="9">
    <name type="scientific">Mucor ambiguus</name>
    <dbReference type="NCBI Taxonomy" id="91626"/>
    <lineage>
        <taxon>Eukaryota</taxon>
        <taxon>Fungi</taxon>
        <taxon>Fungi incertae sedis</taxon>
        <taxon>Mucoromycota</taxon>
        <taxon>Mucoromycotina</taxon>
        <taxon>Mucoromycetes</taxon>
        <taxon>Mucorales</taxon>
        <taxon>Mucorineae</taxon>
        <taxon>Mucoraceae</taxon>
        <taxon>Mucor</taxon>
    </lineage>
</organism>
<dbReference type="Proteomes" id="UP000053815">
    <property type="component" value="Unassembled WGS sequence"/>
</dbReference>
<dbReference type="InterPro" id="IPR051292">
    <property type="entry name" value="Xyl/GlcA_transferase"/>
</dbReference>
<dbReference type="GO" id="GO:0042285">
    <property type="term" value="F:xylosyltransferase activity"/>
    <property type="evidence" value="ECO:0007669"/>
    <property type="project" value="TreeGrafter"/>
</dbReference>
<evidence type="ECO:0000256" key="2">
    <source>
        <dbReference type="ARBA" id="ARBA00022692"/>
    </source>
</evidence>
<keyword evidence="9" id="KW-0808">Transferase</keyword>
<feature type="compositionally biased region" description="Polar residues" evidence="7">
    <location>
        <begin position="1"/>
        <end position="10"/>
    </location>
</feature>
<dbReference type="Pfam" id="PF13896">
    <property type="entry name" value="Glyco_transf_49"/>
    <property type="match status" value="1"/>
</dbReference>
<gene>
    <name evidence="9" type="ORF">MAM1_0007d00851</name>
</gene>
<keyword evidence="4 8" id="KW-1133">Transmembrane helix</keyword>
<protein>
    <submittedName>
        <fullName evidence="9">Glycosyltransferase family 49 protein</fullName>
    </submittedName>
</protein>
<comment type="subcellular location">
    <subcellularLocation>
        <location evidence="1">Membrane</location>
        <topology evidence="1">Single-pass type II membrane protein</topology>
    </subcellularLocation>
</comment>
<keyword evidence="6" id="KW-0325">Glycoprotein</keyword>
<feature type="compositionally biased region" description="Basic and acidic residues" evidence="7">
    <location>
        <begin position="28"/>
        <end position="38"/>
    </location>
</feature>
<evidence type="ECO:0000256" key="5">
    <source>
        <dbReference type="ARBA" id="ARBA00023136"/>
    </source>
</evidence>
<keyword evidence="5 8" id="KW-0472">Membrane</keyword>